<feature type="domain" description="PHD-type" evidence="7">
    <location>
        <begin position="90"/>
        <end position="135"/>
    </location>
</feature>
<dbReference type="SUPFAM" id="SSF57903">
    <property type="entry name" value="FYVE/PHD zinc finger"/>
    <property type="match status" value="1"/>
</dbReference>
<keyword evidence="2" id="KW-0479">Metal-binding</keyword>
<dbReference type="Gene3D" id="3.30.40.10">
    <property type="entry name" value="Zinc/RING finger domain, C3HC4 (zinc finger)"/>
    <property type="match status" value="1"/>
</dbReference>
<dbReference type="Pfam" id="PF16135">
    <property type="entry name" value="TDBD"/>
    <property type="match status" value="1"/>
</dbReference>
<dbReference type="InterPro" id="IPR011011">
    <property type="entry name" value="Znf_FYVE_PHD"/>
</dbReference>
<dbReference type="eggNOG" id="ENOG502QTVY">
    <property type="taxonomic scope" value="Eukaryota"/>
</dbReference>
<keyword evidence="9" id="KW-1185">Reference proteome</keyword>
<evidence type="ECO:0000256" key="2">
    <source>
        <dbReference type="ARBA" id="ARBA00022723"/>
    </source>
</evidence>
<dbReference type="InterPro" id="IPR013083">
    <property type="entry name" value="Znf_RING/FYVE/PHD"/>
</dbReference>
<evidence type="ECO:0000256" key="4">
    <source>
        <dbReference type="ARBA" id="ARBA00022833"/>
    </source>
</evidence>
<keyword evidence="5" id="KW-0539">Nucleus</keyword>
<evidence type="ECO:0000313" key="9">
    <source>
        <dbReference type="Proteomes" id="UP000017836"/>
    </source>
</evidence>
<dbReference type="GO" id="GO:0003714">
    <property type="term" value="F:transcription corepressor activity"/>
    <property type="evidence" value="ECO:0007669"/>
    <property type="project" value="InterPro"/>
</dbReference>
<keyword evidence="3 6" id="KW-0863">Zinc-finger</keyword>
<comment type="subcellular location">
    <subcellularLocation>
        <location evidence="1">Nucleus</location>
    </subcellularLocation>
</comment>
<accession>U5D2F8</accession>
<dbReference type="HOGENOM" id="CLU_1629299_0_0_1"/>
<dbReference type="Proteomes" id="UP000017836">
    <property type="component" value="Unassembled WGS sequence"/>
</dbReference>
<evidence type="ECO:0000259" key="7">
    <source>
        <dbReference type="PROSITE" id="PS50016"/>
    </source>
</evidence>
<dbReference type="InterPro" id="IPR042163">
    <property type="entry name" value="PHF12"/>
</dbReference>
<dbReference type="InterPro" id="IPR001965">
    <property type="entry name" value="Znf_PHD"/>
</dbReference>
<evidence type="ECO:0000256" key="3">
    <source>
        <dbReference type="ARBA" id="ARBA00022771"/>
    </source>
</evidence>
<dbReference type="InterPro" id="IPR019787">
    <property type="entry name" value="Znf_PHD-finger"/>
</dbReference>
<organism evidence="8 9">
    <name type="scientific">Amborella trichopoda</name>
    <dbReference type="NCBI Taxonomy" id="13333"/>
    <lineage>
        <taxon>Eukaryota</taxon>
        <taxon>Viridiplantae</taxon>
        <taxon>Streptophyta</taxon>
        <taxon>Embryophyta</taxon>
        <taxon>Tracheophyta</taxon>
        <taxon>Spermatophyta</taxon>
        <taxon>Magnoliopsida</taxon>
        <taxon>Amborellales</taxon>
        <taxon>Amborellaceae</taxon>
        <taxon>Amborella</taxon>
    </lineage>
</organism>
<reference evidence="9" key="1">
    <citation type="journal article" date="2013" name="Science">
        <title>The Amborella genome and the evolution of flowering plants.</title>
        <authorList>
            <consortium name="Amborella Genome Project"/>
        </authorList>
    </citation>
    <scope>NUCLEOTIDE SEQUENCE [LARGE SCALE GENOMIC DNA]</scope>
</reference>
<dbReference type="SMART" id="SM00249">
    <property type="entry name" value="PHD"/>
    <property type="match status" value="1"/>
</dbReference>
<dbReference type="GO" id="GO:0005634">
    <property type="term" value="C:nucleus"/>
    <property type="evidence" value="ECO:0007669"/>
    <property type="project" value="UniProtKB-SubCell"/>
</dbReference>
<proteinExistence type="predicted"/>
<dbReference type="Pfam" id="PF00628">
    <property type="entry name" value="PHD"/>
    <property type="match status" value="1"/>
</dbReference>
<keyword evidence="4" id="KW-0862">Zinc</keyword>
<dbReference type="PROSITE" id="PS01359">
    <property type="entry name" value="ZF_PHD_1"/>
    <property type="match status" value="1"/>
</dbReference>
<dbReference type="PROSITE" id="PS50016">
    <property type="entry name" value="ZF_PHD_2"/>
    <property type="match status" value="1"/>
</dbReference>
<dbReference type="InterPro" id="IPR019786">
    <property type="entry name" value="Zinc_finger_PHD-type_CS"/>
</dbReference>
<dbReference type="EMBL" id="KI392418">
    <property type="protein sequence ID" value="ERN16604.1"/>
    <property type="molecule type" value="Genomic_DNA"/>
</dbReference>
<dbReference type="AlphaFoldDB" id="U5D2F8"/>
<name>U5D2F8_AMBTC</name>
<dbReference type="Gramene" id="ERN16604">
    <property type="protein sequence ID" value="ERN16604"/>
    <property type="gene ID" value="AMTR_s00051p00018530"/>
</dbReference>
<dbReference type="InterPro" id="IPR032308">
    <property type="entry name" value="TDBD"/>
</dbReference>
<dbReference type="OMA" id="NQCENDE"/>
<dbReference type="GO" id="GO:0008270">
    <property type="term" value="F:zinc ion binding"/>
    <property type="evidence" value="ECO:0007669"/>
    <property type="project" value="UniProtKB-KW"/>
</dbReference>
<dbReference type="PANTHER" id="PTHR46309">
    <property type="entry name" value="PHD FINGER PROTEIN 12"/>
    <property type="match status" value="1"/>
</dbReference>
<evidence type="ECO:0000313" key="8">
    <source>
        <dbReference type="EMBL" id="ERN16604.1"/>
    </source>
</evidence>
<evidence type="ECO:0000256" key="1">
    <source>
        <dbReference type="ARBA" id="ARBA00004123"/>
    </source>
</evidence>
<sequence>MSYYVDGEDRCVKGEAKATKVGIKCNCCSEVYRIANFETHVKTPSTQIFMEDARSPYDCQRQMLDQSVLKDIRLKSCERKKADYNQCENDEICSICYYGGELVLCDCCPSAYHLACLHLKDFPEGDWLCPSCCCAICGRGESNADSDHFTAKTFVYCEQCERN</sequence>
<gene>
    <name evidence="8" type="ORF">AMTR_s00051p00018530</name>
</gene>
<evidence type="ECO:0000256" key="6">
    <source>
        <dbReference type="PROSITE-ProRule" id="PRU00146"/>
    </source>
</evidence>
<dbReference type="PANTHER" id="PTHR46309:SF12">
    <property type="entry name" value="GB|AAC80581.1"/>
    <property type="match status" value="1"/>
</dbReference>
<protein>
    <recommendedName>
        <fullName evidence="7">PHD-type domain-containing protein</fullName>
    </recommendedName>
</protein>
<evidence type="ECO:0000256" key="5">
    <source>
        <dbReference type="ARBA" id="ARBA00023242"/>
    </source>
</evidence>